<name>A0A5A5TCX2_9CHLR</name>
<proteinExistence type="predicted"/>
<reference evidence="3 4" key="1">
    <citation type="submission" date="2019-01" db="EMBL/GenBank/DDBJ databases">
        <title>Draft genome sequence of Dictyobacter sp. Uno17.</title>
        <authorList>
            <person name="Wang C.M."/>
            <person name="Zheng Y."/>
            <person name="Sakai Y."/>
            <person name="Abe K."/>
            <person name="Yokota A."/>
            <person name="Yabe S."/>
        </authorList>
    </citation>
    <scope>NUCLEOTIDE SEQUENCE [LARGE SCALE GENOMIC DNA]</scope>
    <source>
        <strain evidence="3 4">Uno17</strain>
    </source>
</reference>
<dbReference type="Pfam" id="PF25023">
    <property type="entry name" value="TEN_YD-shell"/>
    <property type="match status" value="1"/>
</dbReference>
<dbReference type="AlphaFoldDB" id="A0A5A5TCX2"/>
<feature type="domain" description="Teneurin-like YD-shell" evidence="2">
    <location>
        <begin position="89"/>
        <end position="188"/>
    </location>
</feature>
<dbReference type="InterPro" id="IPR056823">
    <property type="entry name" value="TEN-like_YD-shell"/>
</dbReference>
<keyword evidence="4" id="KW-1185">Reference proteome</keyword>
<dbReference type="PANTHER" id="PTHR32305:SF15">
    <property type="entry name" value="PROTEIN RHSA-RELATED"/>
    <property type="match status" value="1"/>
</dbReference>
<comment type="caution">
    <text evidence="3">The sequence shown here is derived from an EMBL/GenBank/DDBJ whole genome shotgun (WGS) entry which is preliminary data.</text>
</comment>
<evidence type="ECO:0000313" key="4">
    <source>
        <dbReference type="Proteomes" id="UP000322530"/>
    </source>
</evidence>
<dbReference type="NCBIfam" id="TIGR03696">
    <property type="entry name" value="Rhs_assc_core"/>
    <property type="match status" value="1"/>
</dbReference>
<dbReference type="InterPro" id="IPR050708">
    <property type="entry name" value="T6SS_VgrG/RHS"/>
</dbReference>
<evidence type="ECO:0000313" key="3">
    <source>
        <dbReference type="EMBL" id="GCF08859.1"/>
    </source>
</evidence>
<sequence length="290" mass="29794">MYFEYAPYPLQKTSLEQGKNATGTAPGSSTSYSYGYSGTDQSQRVTNTGNTAVYTGLGLSSENVGGTTYEYVRCSCGMLNSERTPDGKVSYYLFDGRGSIVGMTDSAGNQVKHIDYDPFGGISSQSGTVANPWQYAGGYYDSTTGLTKFGIRYYDPQFGRWTQATPIGGSLQEALKANPYVYADNNPVNNVDPSGALTPLDFLAGVAVGAIVGVWSGLQAGDSGGALLKDAGCGALGGAITGALVTTLGPFLAPAGDAIGNFAGDALGTAFKGFFPSANGGIAGFICAKA</sequence>
<accession>A0A5A5TCX2</accession>
<evidence type="ECO:0000259" key="2">
    <source>
        <dbReference type="Pfam" id="PF25023"/>
    </source>
</evidence>
<dbReference type="Gene3D" id="2.180.10.10">
    <property type="entry name" value="RHS repeat-associated core"/>
    <property type="match status" value="1"/>
</dbReference>
<gene>
    <name evidence="3" type="ORF">KDI_24230</name>
</gene>
<dbReference type="OrthoDB" id="41445at2"/>
<protein>
    <recommendedName>
        <fullName evidence="2">Teneurin-like YD-shell domain-containing protein</fullName>
    </recommendedName>
</protein>
<dbReference type="Proteomes" id="UP000322530">
    <property type="component" value="Unassembled WGS sequence"/>
</dbReference>
<dbReference type="InterPro" id="IPR022385">
    <property type="entry name" value="Rhs_assc_core"/>
</dbReference>
<keyword evidence="1" id="KW-0677">Repeat</keyword>
<evidence type="ECO:0000256" key="1">
    <source>
        <dbReference type="ARBA" id="ARBA00022737"/>
    </source>
</evidence>
<dbReference type="EMBL" id="BIXY01000032">
    <property type="protein sequence ID" value="GCF08859.1"/>
    <property type="molecule type" value="Genomic_DNA"/>
</dbReference>
<dbReference type="PANTHER" id="PTHR32305">
    <property type="match status" value="1"/>
</dbReference>
<organism evidence="3 4">
    <name type="scientific">Dictyobacter arantiisoli</name>
    <dbReference type="NCBI Taxonomy" id="2014874"/>
    <lineage>
        <taxon>Bacteria</taxon>
        <taxon>Bacillati</taxon>
        <taxon>Chloroflexota</taxon>
        <taxon>Ktedonobacteria</taxon>
        <taxon>Ktedonobacterales</taxon>
        <taxon>Dictyobacteraceae</taxon>
        <taxon>Dictyobacter</taxon>
    </lineage>
</organism>
<dbReference type="RefSeq" id="WP_149401830.1">
    <property type="nucleotide sequence ID" value="NZ_BIXY01000032.1"/>
</dbReference>